<reference evidence="3 4" key="1">
    <citation type="submission" date="2019-12" db="EMBL/GenBank/DDBJ databases">
        <title>Genomic-based taxomic classification of the family Erythrobacteraceae.</title>
        <authorList>
            <person name="Xu L."/>
        </authorList>
    </citation>
    <scope>NUCLEOTIDE SEQUENCE [LARGE SCALE GENOMIC DNA]</scope>
    <source>
        <strain evidence="3 4">MCCC 1K02066</strain>
    </source>
</reference>
<proteinExistence type="predicted"/>
<dbReference type="EMBL" id="WTYK01000004">
    <property type="protein sequence ID" value="MXP41705.1"/>
    <property type="molecule type" value="Genomic_DNA"/>
</dbReference>
<evidence type="ECO:0000256" key="2">
    <source>
        <dbReference type="SAM" id="SignalP"/>
    </source>
</evidence>
<dbReference type="RefSeq" id="WP_160746554.1">
    <property type="nucleotide sequence ID" value="NZ_WTYK01000004.1"/>
</dbReference>
<feature type="compositionally biased region" description="Basic and acidic residues" evidence="1">
    <location>
        <begin position="45"/>
        <end position="65"/>
    </location>
</feature>
<protein>
    <submittedName>
        <fullName evidence="3">Uncharacterized protein</fullName>
    </submittedName>
</protein>
<accession>A0A6I4UXJ8</accession>
<evidence type="ECO:0000256" key="1">
    <source>
        <dbReference type="SAM" id="MobiDB-lite"/>
    </source>
</evidence>
<feature type="compositionally biased region" description="Basic and acidic residues" evidence="1">
    <location>
        <begin position="98"/>
        <end position="132"/>
    </location>
</feature>
<feature type="chain" id="PRO_5026140481" evidence="2">
    <location>
        <begin position="21"/>
        <end position="356"/>
    </location>
</feature>
<evidence type="ECO:0000313" key="4">
    <source>
        <dbReference type="Proteomes" id="UP000469159"/>
    </source>
</evidence>
<gene>
    <name evidence="3" type="ORF">GRI75_08625</name>
</gene>
<organism evidence="3 4">
    <name type="scientific">Croceibacterium soli</name>
    <dbReference type="NCBI Taxonomy" id="1739690"/>
    <lineage>
        <taxon>Bacteria</taxon>
        <taxon>Pseudomonadati</taxon>
        <taxon>Pseudomonadota</taxon>
        <taxon>Alphaproteobacteria</taxon>
        <taxon>Sphingomonadales</taxon>
        <taxon>Erythrobacteraceae</taxon>
        <taxon>Croceibacterium</taxon>
    </lineage>
</organism>
<name>A0A6I4UXJ8_9SPHN</name>
<feature type="signal peptide" evidence="2">
    <location>
        <begin position="1"/>
        <end position="20"/>
    </location>
</feature>
<dbReference type="OrthoDB" id="7408224at2"/>
<comment type="caution">
    <text evidence="3">The sequence shown here is derived from an EMBL/GenBank/DDBJ whole genome shotgun (WGS) entry which is preliminary data.</text>
</comment>
<keyword evidence="4" id="KW-1185">Reference proteome</keyword>
<feature type="region of interest" description="Disordered" evidence="1">
    <location>
        <begin position="20"/>
        <end position="132"/>
    </location>
</feature>
<keyword evidence="2" id="KW-0732">Signal</keyword>
<evidence type="ECO:0000313" key="3">
    <source>
        <dbReference type="EMBL" id="MXP41705.1"/>
    </source>
</evidence>
<dbReference type="AlphaFoldDB" id="A0A6I4UXJ8"/>
<dbReference type="Proteomes" id="UP000469159">
    <property type="component" value="Unassembled WGS sequence"/>
</dbReference>
<sequence length="356" mass="38142">MKHLITGVAAIALFAAAAQGQGNSQGKGNDVDHSKHAAGQSMKAAENKSDKPDKGNAAKADRGESGPKQAAMRGNEGNRGQGNAERKDVAKAASGQGKADRKDMAKADAGEKNRGNSASKADRGNDDRRVARRDDDARGIRVLDDGRRIFEAPRDRGEFAFLDAGRGLIDGCPPGLAKKNNGCLPPGQAKQGNRFADFDPDWWGLRGLGDGRYLYDDGHLLRLNGDRVAGFIPLLGGALALGNPWPSYYDPVPVPDYYVDYYDLGPSGGYRYADNVLYRVDPQTSVISSIAALLTGNPINVGAPMPAGYDVYNVPYPYRSQYADGPDAAYRYNDGYIYEVDPTTQLVRAAIELIAG</sequence>